<proteinExistence type="predicted"/>
<dbReference type="Proteomes" id="UP000271098">
    <property type="component" value="Unassembled WGS sequence"/>
</dbReference>
<organism evidence="4">
    <name type="scientific">Gongylonema pulchrum</name>
    <dbReference type="NCBI Taxonomy" id="637853"/>
    <lineage>
        <taxon>Eukaryota</taxon>
        <taxon>Metazoa</taxon>
        <taxon>Ecdysozoa</taxon>
        <taxon>Nematoda</taxon>
        <taxon>Chromadorea</taxon>
        <taxon>Rhabditida</taxon>
        <taxon>Spirurina</taxon>
        <taxon>Spiruromorpha</taxon>
        <taxon>Spiruroidea</taxon>
        <taxon>Gongylonematidae</taxon>
        <taxon>Gongylonema</taxon>
    </lineage>
</organism>
<feature type="compositionally biased region" description="Basic and acidic residues" evidence="1">
    <location>
        <begin position="64"/>
        <end position="77"/>
    </location>
</feature>
<dbReference type="EMBL" id="UYRT01005664">
    <property type="protein sequence ID" value="VDK39159.1"/>
    <property type="molecule type" value="Genomic_DNA"/>
</dbReference>
<dbReference type="WBParaSite" id="GPUH_0000335301-mRNA-1">
    <property type="protein sequence ID" value="GPUH_0000335301-mRNA-1"/>
    <property type="gene ID" value="GPUH_0000335301"/>
</dbReference>
<gene>
    <name evidence="2" type="ORF">GPUH_LOCUS3347</name>
</gene>
<feature type="region of interest" description="Disordered" evidence="1">
    <location>
        <begin position="64"/>
        <end position="114"/>
    </location>
</feature>
<name>A0A183D3Q6_9BILA</name>
<accession>A0A183D3Q6</accession>
<dbReference type="AlphaFoldDB" id="A0A183D3Q6"/>
<evidence type="ECO:0000313" key="3">
    <source>
        <dbReference type="Proteomes" id="UP000271098"/>
    </source>
</evidence>
<reference evidence="4" key="1">
    <citation type="submission" date="2016-06" db="UniProtKB">
        <authorList>
            <consortium name="WormBaseParasite"/>
        </authorList>
    </citation>
    <scope>IDENTIFICATION</scope>
</reference>
<keyword evidence="3" id="KW-1185">Reference proteome</keyword>
<protein>
    <submittedName>
        <fullName evidence="2 4">Uncharacterized protein</fullName>
    </submittedName>
</protein>
<evidence type="ECO:0000313" key="2">
    <source>
        <dbReference type="EMBL" id="VDK39159.1"/>
    </source>
</evidence>
<sequence>MNGRPEQQPPSTATEVKCRCCPYGFHIDLGFIDFIENVASEYCRYLCEFCSNSLENVVSDFEETLHPRGSTSDRESSIRGLKMRKNDSSTRCNGYLSDYTGAQQISRSLPPKSR</sequence>
<dbReference type="OrthoDB" id="5406014at2759"/>
<evidence type="ECO:0000256" key="1">
    <source>
        <dbReference type="SAM" id="MobiDB-lite"/>
    </source>
</evidence>
<reference evidence="2 3" key="2">
    <citation type="submission" date="2018-11" db="EMBL/GenBank/DDBJ databases">
        <authorList>
            <consortium name="Pathogen Informatics"/>
        </authorList>
    </citation>
    <scope>NUCLEOTIDE SEQUENCE [LARGE SCALE GENOMIC DNA]</scope>
</reference>
<evidence type="ECO:0000313" key="4">
    <source>
        <dbReference type="WBParaSite" id="GPUH_0000335301-mRNA-1"/>
    </source>
</evidence>